<dbReference type="AlphaFoldDB" id="A0A5J6WZG6"/>
<dbReference type="KEGG" id="asim:FE240_12740"/>
<keyword evidence="2" id="KW-1185">Reference proteome</keyword>
<dbReference type="RefSeq" id="WP_193001427.1">
    <property type="nucleotide sequence ID" value="NZ_CP040449.1"/>
</dbReference>
<evidence type="ECO:0000313" key="2">
    <source>
        <dbReference type="Proteomes" id="UP000594034"/>
    </source>
</evidence>
<dbReference type="Proteomes" id="UP000594034">
    <property type="component" value="Chromosome"/>
</dbReference>
<protein>
    <submittedName>
        <fullName evidence="1">Uncharacterized protein</fullName>
    </submittedName>
</protein>
<gene>
    <name evidence="1" type="ORF">FE240_12740</name>
</gene>
<name>A0A5J6WZG6_9GAMM</name>
<dbReference type="EMBL" id="CP040449">
    <property type="protein sequence ID" value="QFI55477.1"/>
    <property type="molecule type" value="Genomic_DNA"/>
</dbReference>
<evidence type="ECO:0000313" key="1">
    <source>
        <dbReference type="EMBL" id="QFI55477.1"/>
    </source>
</evidence>
<reference evidence="1 2" key="1">
    <citation type="submission" date="2019-05" db="EMBL/GenBank/DDBJ databases">
        <title>OXA-830, a novel chromosomally encoded expanded-spectrum class D beta-lactamase in Aeromonas simiae.</title>
        <authorList>
            <person name="Zhou W."/>
            <person name="Chen Q."/>
        </authorList>
    </citation>
    <scope>NUCLEOTIDE SEQUENCE [LARGE SCALE GENOMIC DNA]</scope>
    <source>
        <strain evidence="1 2">A6</strain>
    </source>
</reference>
<proteinExistence type="predicted"/>
<accession>A0A5J6WZG6</accession>
<sequence length="117" mass="13070">MLPLLLIAGGLLVTGGIIAAFWDDICKWIEKAARAVKKIVSGIVHGVKVYIKKVASDIYQELSKFYSFNENKDQWEETIVSKKVSSNDVPDDIKKLATSGREQDISDQFKEKLVLAN</sequence>
<organism evidence="1 2">
    <name type="scientific">Aeromonas simiae</name>
    <dbReference type="NCBI Taxonomy" id="218936"/>
    <lineage>
        <taxon>Bacteria</taxon>
        <taxon>Pseudomonadati</taxon>
        <taxon>Pseudomonadota</taxon>
        <taxon>Gammaproteobacteria</taxon>
        <taxon>Aeromonadales</taxon>
        <taxon>Aeromonadaceae</taxon>
        <taxon>Aeromonas</taxon>
    </lineage>
</organism>